<proteinExistence type="predicted"/>
<keyword evidence="2" id="KW-1185">Reference proteome</keyword>
<gene>
    <name evidence="1" type="ORF">crov434</name>
</gene>
<organismHost>
    <name type="scientific">Cafeteria roenbergensis</name>
    <name type="common">Marine flagellate</name>
    <dbReference type="NCBI Taxonomy" id="33653"/>
</organismHost>
<protein>
    <submittedName>
        <fullName evidence="1">Uncharacterized protein</fullName>
    </submittedName>
</protein>
<evidence type="ECO:0000313" key="1">
    <source>
        <dbReference type="EMBL" id="ADO67468.1"/>
    </source>
</evidence>
<accession>E3T5K5</accession>
<name>E3T5K5_CROVB</name>
<dbReference type="EMBL" id="GU244497">
    <property type="protein sequence ID" value="ADO67468.1"/>
    <property type="molecule type" value="Genomic_DNA"/>
</dbReference>
<dbReference type="RefSeq" id="YP_003970067.1">
    <property type="nucleotide sequence ID" value="NC_014637.1"/>
</dbReference>
<dbReference type="Proteomes" id="UP000029781">
    <property type="component" value="Segment"/>
</dbReference>
<reference evidence="1 2" key="1">
    <citation type="journal article" date="2010" name="Proc. Natl. Acad. Sci. U.S.A.">
        <title>Giant virus with a remarkable complement of genes infects marine zooplankton.</title>
        <authorList>
            <person name="Fischer M.G."/>
            <person name="Allen M.J."/>
            <person name="Wilson W.H."/>
            <person name="Suttle C.A."/>
        </authorList>
    </citation>
    <scope>NUCLEOTIDE SEQUENCE [LARGE SCALE GENOMIC DNA]</scope>
    <source>
        <strain evidence="1 2">BV-PW1</strain>
    </source>
</reference>
<dbReference type="GeneID" id="9887837"/>
<sequence>MDNKFFNITKLKKKLDILLKNPSKNYEEINSIYKTLLIHYFYLKKREKIDNNLY</sequence>
<evidence type="ECO:0000313" key="2">
    <source>
        <dbReference type="Proteomes" id="UP000029781"/>
    </source>
</evidence>
<organism evidence="1 2">
    <name type="scientific">Cafeteria roenbergensis virus (strain BV-PW1)</name>
    <name type="common">CroV</name>
    <dbReference type="NCBI Taxonomy" id="693272"/>
    <lineage>
        <taxon>Viruses</taxon>
        <taxon>Varidnaviria</taxon>
        <taxon>Bamfordvirae</taxon>
        <taxon>Nucleocytoviricota</taxon>
        <taxon>Megaviricetes</taxon>
        <taxon>Imitervirales</taxon>
        <taxon>Mimiviridae</taxon>
        <taxon>Aliimimivirinae</taxon>
        <taxon>Rheavirus</taxon>
        <taxon>Rheavirus sinusmexicani</taxon>
    </lineage>
</organism>
<dbReference type="KEGG" id="vg:9887837"/>